<sequence>MDLTLPDPAPVLELLQAFRWSKAMFAALELGVFDVLDQGPRPLASLARELSCSVDGLERLLDACVGLHLLTKSAGVYANAPVATTYLCTSSPRRLTGYLKFSNGYMWQLWTHLEDAVREGTHRWQQTFGWEGPIFSHFFKTEEAKREFLLGMHGFGLISSPHVVNAFDLSRYRTFVDLGGATGHLAIAACERWPNLRGVVFDLPDALPLAREIVGASTVSERIALTAGDFFTDPLPPGDLYAVGRILHDWTEAKIHALLERIHAHLPPGGGVLIAEKLLTEDKTGPRWAHMQSLNMLTCTEGKERTLTEYAALLAKAGFVDVCGVRTPSPLDAILAVKPG</sequence>
<dbReference type="InterPro" id="IPR001077">
    <property type="entry name" value="COMT_C"/>
</dbReference>
<feature type="domain" description="O-methyltransferase C-terminal" evidence="6">
    <location>
        <begin position="110"/>
        <end position="319"/>
    </location>
</feature>
<dbReference type="FunFam" id="1.10.10.10:FF:000358">
    <property type="entry name" value="Acetylserotonin O-methyltransferase"/>
    <property type="match status" value="1"/>
</dbReference>
<comment type="subunit">
    <text evidence="1">Homodimer.</text>
</comment>
<evidence type="ECO:0000259" key="6">
    <source>
        <dbReference type="Pfam" id="PF00891"/>
    </source>
</evidence>
<dbReference type="PIRSF" id="PIRSF005739">
    <property type="entry name" value="O-mtase"/>
    <property type="match status" value="1"/>
</dbReference>
<dbReference type="InterPro" id="IPR012967">
    <property type="entry name" value="COMT_dimerisation"/>
</dbReference>
<dbReference type="Gene3D" id="1.10.10.10">
    <property type="entry name" value="Winged helix-like DNA-binding domain superfamily/Winged helix DNA-binding domain"/>
    <property type="match status" value="1"/>
</dbReference>
<keyword evidence="4" id="KW-0949">S-adenosyl-L-methionine</keyword>
<dbReference type="GO" id="GO:0046983">
    <property type="term" value="F:protein dimerization activity"/>
    <property type="evidence" value="ECO:0007669"/>
    <property type="project" value="InterPro"/>
</dbReference>
<dbReference type="CDD" id="cd02440">
    <property type="entry name" value="AdoMet_MTases"/>
    <property type="match status" value="1"/>
</dbReference>
<accession>A0A7C4LL10</accession>
<reference evidence="8" key="1">
    <citation type="journal article" date="2020" name="mSystems">
        <title>Genome- and Community-Level Interaction Insights into Carbon Utilization and Element Cycling Functions of Hydrothermarchaeota in Hydrothermal Sediment.</title>
        <authorList>
            <person name="Zhou Z."/>
            <person name="Liu Y."/>
            <person name="Xu W."/>
            <person name="Pan J."/>
            <person name="Luo Z.H."/>
            <person name="Li M."/>
        </authorList>
    </citation>
    <scope>NUCLEOTIDE SEQUENCE [LARGE SCALE GENOMIC DNA]</scope>
    <source>
        <strain evidence="8">SpSt-508</strain>
    </source>
</reference>
<evidence type="ECO:0000259" key="7">
    <source>
        <dbReference type="Pfam" id="PF08100"/>
    </source>
</evidence>
<keyword evidence="2 8" id="KW-0489">Methyltransferase</keyword>
<dbReference type="PROSITE" id="PS51683">
    <property type="entry name" value="SAM_OMT_II"/>
    <property type="match status" value="1"/>
</dbReference>
<protein>
    <submittedName>
        <fullName evidence="8">Homocysteine methyltransferase</fullName>
    </submittedName>
</protein>
<dbReference type="GO" id="GO:0008171">
    <property type="term" value="F:O-methyltransferase activity"/>
    <property type="evidence" value="ECO:0007669"/>
    <property type="project" value="InterPro"/>
</dbReference>
<organism evidence="8">
    <name type="scientific">Schlesneria paludicola</name>
    <dbReference type="NCBI Taxonomy" id="360056"/>
    <lineage>
        <taxon>Bacteria</taxon>
        <taxon>Pseudomonadati</taxon>
        <taxon>Planctomycetota</taxon>
        <taxon>Planctomycetia</taxon>
        <taxon>Planctomycetales</taxon>
        <taxon>Planctomycetaceae</taxon>
        <taxon>Schlesneria</taxon>
    </lineage>
</organism>
<keyword evidence="3 8" id="KW-0808">Transferase</keyword>
<name>A0A7C4LL10_9PLAN</name>
<dbReference type="InterPro" id="IPR036388">
    <property type="entry name" value="WH-like_DNA-bd_sf"/>
</dbReference>
<comment type="caution">
    <text evidence="8">The sequence shown here is derived from an EMBL/GenBank/DDBJ whole genome shotgun (WGS) entry which is preliminary data.</text>
</comment>
<evidence type="ECO:0000313" key="8">
    <source>
        <dbReference type="EMBL" id="HGT39375.1"/>
    </source>
</evidence>
<dbReference type="Pfam" id="PF00891">
    <property type="entry name" value="Methyltransf_2"/>
    <property type="match status" value="1"/>
</dbReference>
<dbReference type="InterPro" id="IPR016461">
    <property type="entry name" value="COMT-like"/>
</dbReference>
<dbReference type="GO" id="GO:0032259">
    <property type="term" value="P:methylation"/>
    <property type="evidence" value="ECO:0007669"/>
    <property type="project" value="UniProtKB-KW"/>
</dbReference>
<evidence type="ECO:0000256" key="3">
    <source>
        <dbReference type="ARBA" id="ARBA00022679"/>
    </source>
</evidence>
<dbReference type="InterPro" id="IPR036390">
    <property type="entry name" value="WH_DNA-bd_sf"/>
</dbReference>
<dbReference type="SUPFAM" id="SSF46785">
    <property type="entry name" value="Winged helix' DNA-binding domain"/>
    <property type="match status" value="1"/>
</dbReference>
<dbReference type="PANTHER" id="PTHR43712">
    <property type="entry name" value="PUTATIVE (AFU_ORTHOLOGUE AFUA_4G14580)-RELATED"/>
    <property type="match status" value="1"/>
</dbReference>
<dbReference type="AlphaFoldDB" id="A0A7C4LL10"/>
<evidence type="ECO:0000256" key="5">
    <source>
        <dbReference type="PIRSR" id="PIRSR005739-1"/>
    </source>
</evidence>
<evidence type="ECO:0000256" key="4">
    <source>
        <dbReference type="ARBA" id="ARBA00022691"/>
    </source>
</evidence>
<feature type="domain" description="O-methyltransferase dimerisation" evidence="7">
    <location>
        <begin position="12"/>
        <end position="87"/>
    </location>
</feature>
<dbReference type="Pfam" id="PF08100">
    <property type="entry name" value="Dimerisation"/>
    <property type="match status" value="1"/>
</dbReference>
<feature type="active site" description="Proton acceptor" evidence="5">
    <location>
        <position position="248"/>
    </location>
</feature>
<dbReference type="Gene3D" id="3.40.50.150">
    <property type="entry name" value="Vaccinia Virus protein VP39"/>
    <property type="match status" value="1"/>
</dbReference>
<evidence type="ECO:0000256" key="2">
    <source>
        <dbReference type="ARBA" id="ARBA00022603"/>
    </source>
</evidence>
<proteinExistence type="predicted"/>
<dbReference type="FunFam" id="3.40.50.150:FF:000146">
    <property type="entry name" value="Acetylserotonin O-methyltransferase"/>
    <property type="match status" value="1"/>
</dbReference>
<gene>
    <name evidence="8" type="ORF">ENS64_08970</name>
</gene>
<evidence type="ECO:0000256" key="1">
    <source>
        <dbReference type="ARBA" id="ARBA00011738"/>
    </source>
</evidence>
<dbReference type="InterPro" id="IPR029063">
    <property type="entry name" value="SAM-dependent_MTases_sf"/>
</dbReference>
<dbReference type="EMBL" id="DSVQ01000012">
    <property type="protein sequence ID" value="HGT39375.1"/>
    <property type="molecule type" value="Genomic_DNA"/>
</dbReference>
<dbReference type="PANTHER" id="PTHR43712:SF2">
    <property type="entry name" value="O-METHYLTRANSFERASE CICE"/>
    <property type="match status" value="1"/>
</dbReference>
<dbReference type="SUPFAM" id="SSF53335">
    <property type="entry name" value="S-adenosyl-L-methionine-dependent methyltransferases"/>
    <property type="match status" value="1"/>
</dbReference>